<dbReference type="AlphaFoldDB" id="A0A2P1NH59"/>
<sequence>MPLTRLSRPLPFLVLSFAALLSGCGGGGAGADEEGPPVGTQQYPAGFWEGTVGTGAAQRTMVGFVDGGADGKGGEFYLARGAAGAAGYDGLYGLLRANLTAVQATGVTYFSVQDGKFATGLSLRGTASSSPATGKTVAISGNYTSPAGTAAATGAPTPFKLNYSKLNDYPARADLIAGTYRGSGVFGGQWVFTVTERGVLSGRVGGCNVQGAAAPRSPGSALYSVTMNLTGDESSCGYRSSQQTGVAVLRFDANNVPNGIWVLTRNSIGTDNTFVLNGLADPRQPTTPSPTPLSAAGNWAGTLTLPAGVTGDLDIHGTVFPDGGMFFYTNSSFNHNVLYGRLIRYNNDQTTNRFVTANDGVFFDRLLDGTGDYMGGYVSGVLVDATVESAAADGIANRLTGTYSYPTQPGGYPTRFVMQPDSLYTLPARRVGQANVNMIAGGYRMAGSSFGGHQVDIDIAVDGSITGVTSNQCLIVGKLLGNLAEGRQNLYRVEAFGFLDNPARPANFIGCELSSGPSQSGSAAAIFDANGEVVGLRILAAGLFQSGQRAHTVFVGTKRPAP</sequence>
<dbReference type="EMBL" id="CP027792">
    <property type="protein sequence ID" value="AVP56385.1"/>
    <property type="molecule type" value="Genomic_DNA"/>
</dbReference>
<evidence type="ECO:0000313" key="3">
    <source>
        <dbReference type="Proteomes" id="UP000241829"/>
    </source>
</evidence>
<dbReference type="OrthoDB" id="8800886at2"/>
<gene>
    <name evidence="2" type="ORF">C7H73_00995</name>
</gene>
<reference evidence="3" key="1">
    <citation type="submission" date="2018-03" db="EMBL/GenBank/DDBJ databases">
        <title>Genome sequencing of Melaminivora sp. strain SC2-7.</title>
        <authorList>
            <person name="Kim S.-J."/>
            <person name="Heo J."/>
            <person name="Ahn J.-H."/>
            <person name="Kwon S.-W."/>
        </authorList>
    </citation>
    <scope>NUCLEOTIDE SEQUENCE [LARGE SCALE GENOMIC DNA]</scope>
    <source>
        <strain evidence="3">SC2-7</strain>
    </source>
</reference>
<dbReference type="Proteomes" id="UP000241829">
    <property type="component" value="Chromosome"/>
</dbReference>
<name>A0A2P1NH59_9BURK</name>
<organism evidence="2 3">
    <name type="scientific">Pulveribacter suum</name>
    <dbReference type="NCBI Taxonomy" id="2116657"/>
    <lineage>
        <taxon>Bacteria</taxon>
        <taxon>Pseudomonadati</taxon>
        <taxon>Pseudomonadota</taxon>
        <taxon>Betaproteobacteria</taxon>
        <taxon>Burkholderiales</taxon>
        <taxon>Comamonadaceae</taxon>
        <taxon>Pulveribacter</taxon>
    </lineage>
</organism>
<accession>A0A2P1NH59</accession>
<dbReference type="KEGG" id="melm:C7H73_00995"/>
<feature type="chain" id="PRO_5015117319" evidence="1">
    <location>
        <begin position="32"/>
        <end position="562"/>
    </location>
</feature>
<evidence type="ECO:0000256" key="1">
    <source>
        <dbReference type="SAM" id="SignalP"/>
    </source>
</evidence>
<evidence type="ECO:0000313" key="2">
    <source>
        <dbReference type="EMBL" id="AVP56385.1"/>
    </source>
</evidence>
<feature type="signal peptide" evidence="1">
    <location>
        <begin position="1"/>
        <end position="31"/>
    </location>
</feature>
<keyword evidence="1" id="KW-0732">Signal</keyword>
<proteinExistence type="predicted"/>
<protein>
    <submittedName>
        <fullName evidence="2">Uncharacterized protein</fullName>
    </submittedName>
</protein>
<keyword evidence="3" id="KW-1185">Reference proteome</keyword>
<dbReference type="PROSITE" id="PS51257">
    <property type="entry name" value="PROKAR_LIPOPROTEIN"/>
    <property type="match status" value="1"/>
</dbReference>